<keyword evidence="1" id="KW-0812">Transmembrane</keyword>
<feature type="transmembrane region" description="Helical" evidence="1">
    <location>
        <begin position="12"/>
        <end position="33"/>
    </location>
</feature>
<dbReference type="Pfam" id="PF07963">
    <property type="entry name" value="N_methyl"/>
    <property type="match status" value="1"/>
</dbReference>
<evidence type="ECO:0000256" key="1">
    <source>
        <dbReference type="SAM" id="Phobius"/>
    </source>
</evidence>
<dbReference type="EMBL" id="BAABJZ010000006">
    <property type="protein sequence ID" value="GAA4874028.1"/>
    <property type="molecule type" value="Genomic_DNA"/>
</dbReference>
<dbReference type="RefSeq" id="WP_345332772.1">
    <property type="nucleotide sequence ID" value="NZ_BAABJZ010000006.1"/>
</dbReference>
<keyword evidence="3" id="KW-1185">Reference proteome</keyword>
<dbReference type="PROSITE" id="PS00409">
    <property type="entry name" value="PROKAR_NTER_METHYL"/>
    <property type="match status" value="1"/>
</dbReference>
<dbReference type="InterPro" id="IPR013362">
    <property type="entry name" value="Pilus_4_PilV"/>
</dbReference>
<gene>
    <name evidence="2" type="primary">pilV</name>
    <name evidence="2" type="ORF">GCM10023333_03610</name>
</gene>
<comment type="caution">
    <text evidence="2">The sequence shown here is derived from an EMBL/GenBank/DDBJ whole genome shotgun (WGS) entry which is preliminary data.</text>
</comment>
<keyword evidence="1" id="KW-1133">Transmembrane helix</keyword>
<evidence type="ECO:0000313" key="2">
    <source>
        <dbReference type="EMBL" id="GAA4874028.1"/>
    </source>
</evidence>
<dbReference type="InterPro" id="IPR012902">
    <property type="entry name" value="N_methyl_site"/>
</dbReference>
<organism evidence="2 3">
    <name type="scientific">Ferrimonas pelagia</name>
    <dbReference type="NCBI Taxonomy" id="1177826"/>
    <lineage>
        <taxon>Bacteria</taxon>
        <taxon>Pseudomonadati</taxon>
        <taxon>Pseudomonadota</taxon>
        <taxon>Gammaproteobacteria</taxon>
        <taxon>Alteromonadales</taxon>
        <taxon>Ferrimonadaceae</taxon>
        <taxon>Ferrimonas</taxon>
    </lineage>
</organism>
<sequence length="191" mass="20598">MKQITGTAQQGGMTLIEVIIAAVILSIGLLGVFQLHIVAKRGSYEAFYYAQAAAMANDVLERMRMNSRLMDQYAGSQYGEGAHTLPEKSCGMAAGVVSRCSDTEMMLWDKYQWDRLLAGHAELSGEERLGAPQDAVGCIFVSGAEVEVIVSWQGLQGTSDGAAQNSLQAQSCGVATPYRRQFTATTMMIDT</sequence>
<name>A0ABP9EAV9_9GAMM</name>
<protein>
    <submittedName>
        <fullName evidence="2">Type IV pilus modification protein PilV</fullName>
    </submittedName>
</protein>
<accession>A0ABP9EAV9</accession>
<dbReference type="Proteomes" id="UP001499988">
    <property type="component" value="Unassembled WGS sequence"/>
</dbReference>
<dbReference type="NCBIfam" id="TIGR02532">
    <property type="entry name" value="IV_pilin_GFxxxE"/>
    <property type="match status" value="1"/>
</dbReference>
<keyword evidence="1" id="KW-0472">Membrane</keyword>
<proteinExistence type="predicted"/>
<dbReference type="NCBIfam" id="TIGR02523">
    <property type="entry name" value="type_IV_pilV"/>
    <property type="match status" value="1"/>
</dbReference>
<reference evidence="3" key="1">
    <citation type="journal article" date="2019" name="Int. J. Syst. Evol. Microbiol.">
        <title>The Global Catalogue of Microorganisms (GCM) 10K type strain sequencing project: providing services to taxonomists for standard genome sequencing and annotation.</title>
        <authorList>
            <consortium name="The Broad Institute Genomics Platform"/>
            <consortium name="The Broad Institute Genome Sequencing Center for Infectious Disease"/>
            <person name="Wu L."/>
            <person name="Ma J."/>
        </authorList>
    </citation>
    <scope>NUCLEOTIDE SEQUENCE [LARGE SCALE GENOMIC DNA]</scope>
    <source>
        <strain evidence="3">JCM 18401</strain>
    </source>
</reference>
<evidence type="ECO:0000313" key="3">
    <source>
        <dbReference type="Proteomes" id="UP001499988"/>
    </source>
</evidence>